<reference evidence="2" key="2">
    <citation type="submission" date="2025-08" db="UniProtKB">
        <authorList>
            <consortium name="RefSeq"/>
        </authorList>
    </citation>
    <scope>IDENTIFICATION</scope>
    <source>
        <tissue evidence="2">Whole plant</tissue>
    </source>
</reference>
<dbReference type="AlphaFoldDB" id="A0A6P4C2U6"/>
<gene>
    <name evidence="2" type="primary">LOC107462790</name>
</gene>
<organism evidence="1 2">
    <name type="scientific">Arachis duranensis</name>
    <name type="common">Wild peanut</name>
    <dbReference type="NCBI Taxonomy" id="130453"/>
    <lineage>
        <taxon>Eukaryota</taxon>
        <taxon>Viridiplantae</taxon>
        <taxon>Streptophyta</taxon>
        <taxon>Embryophyta</taxon>
        <taxon>Tracheophyta</taxon>
        <taxon>Spermatophyta</taxon>
        <taxon>Magnoliopsida</taxon>
        <taxon>eudicotyledons</taxon>
        <taxon>Gunneridae</taxon>
        <taxon>Pentapetalae</taxon>
        <taxon>rosids</taxon>
        <taxon>fabids</taxon>
        <taxon>Fabales</taxon>
        <taxon>Fabaceae</taxon>
        <taxon>Papilionoideae</taxon>
        <taxon>50 kb inversion clade</taxon>
        <taxon>dalbergioids sensu lato</taxon>
        <taxon>Dalbergieae</taxon>
        <taxon>Pterocarpus clade</taxon>
        <taxon>Arachis</taxon>
    </lineage>
</organism>
<evidence type="ECO:0000313" key="2">
    <source>
        <dbReference type="RefSeq" id="XP_015936938.1"/>
    </source>
</evidence>
<protein>
    <submittedName>
        <fullName evidence="2">Uncharacterized protein LOC107462790 isoform X1</fullName>
    </submittedName>
</protein>
<dbReference type="RefSeq" id="XP_015936938.1">
    <property type="nucleotide sequence ID" value="XM_016081452.3"/>
</dbReference>
<keyword evidence="1" id="KW-1185">Reference proteome</keyword>
<sequence>MFTQDRREHLLLLHRGAIHGAATESDLLVLHPRSRPLYSALKRRRQRPRPPHSSSDAVVSVAVAAPSPLSVLDPRTSLLHRDDAASGPITIAQSSAIHCWYNSLDTDNRNHARSVELSASGFVEFAASGWFVLNLEYWMLLLLDFG</sequence>
<evidence type="ECO:0000313" key="1">
    <source>
        <dbReference type="Proteomes" id="UP000515211"/>
    </source>
</evidence>
<name>A0A6P4C2U6_ARADU</name>
<dbReference type="KEGG" id="adu:107462790"/>
<dbReference type="GeneID" id="107462790"/>
<reference evidence="1" key="1">
    <citation type="journal article" date="2016" name="Nat. Genet.">
        <title>The genome sequences of Arachis duranensis and Arachis ipaensis, the diploid ancestors of cultivated peanut.</title>
        <authorList>
            <person name="Bertioli D.J."/>
            <person name="Cannon S.B."/>
            <person name="Froenicke L."/>
            <person name="Huang G."/>
            <person name="Farmer A.D."/>
            <person name="Cannon E.K."/>
            <person name="Liu X."/>
            <person name="Gao D."/>
            <person name="Clevenger J."/>
            <person name="Dash S."/>
            <person name="Ren L."/>
            <person name="Moretzsohn M.C."/>
            <person name="Shirasawa K."/>
            <person name="Huang W."/>
            <person name="Vidigal B."/>
            <person name="Abernathy B."/>
            <person name="Chu Y."/>
            <person name="Niederhuth C.E."/>
            <person name="Umale P."/>
            <person name="Araujo A.C."/>
            <person name="Kozik A."/>
            <person name="Kim K.D."/>
            <person name="Burow M.D."/>
            <person name="Varshney R.K."/>
            <person name="Wang X."/>
            <person name="Zhang X."/>
            <person name="Barkley N."/>
            <person name="Guimaraes P.M."/>
            <person name="Isobe S."/>
            <person name="Guo B."/>
            <person name="Liao B."/>
            <person name="Stalker H.T."/>
            <person name="Schmitz R.J."/>
            <person name="Scheffler B.E."/>
            <person name="Leal-Bertioli S.C."/>
            <person name="Xun X."/>
            <person name="Jackson S.A."/>
            <person name="Michelmore R."/>
            <person name="Ozias-Akins P."/>
        </authorList>
    </citation>
    <scope>NUCLEOTIDE SEQUENCE [LARGE SCALE GENOMIC DNA]</scope>
    <source>
        <strain evidence="1">cv. V14167</strain>
    </source>
</reference>
<proteinExistence type="predicted"/>
<accession>A0A6P4C2U6</accession>
<dbReference type="Proteomes" id="UP000515211">
    <property type="component" value="Chromosome 8"/>
</dbReference>